<dbReference type="EMBL" id="LBVR01000020">
    <property type="protein sequence ID" value="KKQ91185.1"/>
    <property type="molecule type" value="Genomic_DNA"/>
</dbReference>
<protein>
    <submittedName>
        <fullName evidence="1">Uncharacterized protein</fullName>
    </submittedName>
</protein>
<sequence length="57" mass="6817">MASKYQENLKRFPGVPSAYWPKEEESSTIKPLTDEQIKKREEMLAFMQQLDDIKKRK</sequence>
<proteinExistence type="predicted"/>
<dbReference type="AlphaFoldDB" id="A0A0G0LT79"/>
<gene>
    <name evidence="1" type="ORF">UT14_C0020G0007</name>
</gene>
<organism evidence="1 2">
    <name type="scientific">Candidatus Shapirobacteria bacterium GW2011_GWE1_38_92</name>
    <dbReference type="NCBI Taxonomy" id="1618489"/>
    <lineage>
        <taxon>Bacteria</taxon>
        <taxon>Candidatus Shapironibacteriota</taxon>
    </lineage>
</organism>
<accession>A0A0G0LT79</accession>
<evidence type="ECO:0000313" key="1">
    <source>
        <dbReference type="EMBL" id="KKQ91185.1"/>
    </source>
</evidence>
<reference evidence="1 2" key="1">
    <citation type="journal article" date="2015" name="Nature">
        <title>rRNA introns, odd ribosomes, and small enigmatic genomes across a large radiation of phyla.</title>
        <authorList>
            <person name="Brown C.T."/>
            <person name="Hug L.A."/>
            <person name="Thomas B.C."/>
            <person name="Sharon I."/>
            <person name="Castelle C.J."/>
            <person name="Singh A."/>
            <person name="Wilkins M.J."/>
            <person name="Williams K.H."/>
            <person name="Banfield J.F."/>
        </authorList>
    </citation>
    <scope>NUCLEOTIDE SEQUENCE [LARGE SCALE GENOMIC DNA]</scope>
</reference>
<dbReference type="Proteomes" id="UP000033841">
    <property type="component" value="Unassembled WGS sequence"/>
</dbReference>
<name>A0A0G0LT79_9BACT</name>
<evidence type="ECO:0000313" key="2">
    <source>
        <dbReference type="Proteomes" id="UP000033841"/>
    </source>
</evidence>
<comment type="caution">
    <text evidence="1">The sequence shown here is derived from an EMBL/GenBank/DDBJ whole genome shotgun (WGS) entry which is preliminary data.</text>
</comment>